<dbReference type="KEGG" id="dfn:CVE23_18535"/>
<dbReference type="CDD" id="cd01392">
    <property type="entry name" value="HTH_LacI"/>
    <property type="match status" value="1"/>
</dbReference>
<evidence type="ECO:0000256" key="4">
    <source>
        <dbReference type="ARBA" id="ARBA00023163"/>
    </source>
</evidence>
<name>A0A2K8QQI8_9GAMM</name>
<keyword evidence="4" id="KW-0804">Transcription</keyword>
<reference evidence="7" key="1">
    <citation type="journal article" date="2018" name="Genome Announc.">
        <title>Complete genome sequence of a Dickeya fangzhongdai type strain causing bleeding canker of pear tree trunks.</title>
        <authorList>
            <person name="Zhao Y."/>
            <person name="Tian Y."/>
            <person name="Li X."/>
            <person name="Hu B."/>
        </authorList>
    </citation>
    <scope>NUCLEOTIDE SEQUENCE [LARGE SCALE GENOMIC DNA]</scope>
    <source>
        <strain evidence="7">DSM 101947</strain>
    </source>
</reference>
<keyword evidence="1" id="KW-0678">Repressor</keyword>
<dbReference type="PANTHER" id="PTHR30146:SF148">
    <property type="entry name" value="HTH-TYPE TRANSCRIPTIONAL REPRESSOR PURR-RELATED"/>
    <property type="match status" value="1"/>
</dbReference>
<dbReference type="CDD" id="cd06267">
    <property type="entry name" value="PBP1_LacI_sugar_binding-like"/>
    <property type="match status" value="1"/>
</dbReference>
<dbReference type="PANTHER" id="PTHR30146">
    <property type="entry name" value="LACI-RELATED TRANSCRIPTIONAL REPRESSOR"/>
    <property type="match status" value="1"/>
</dbReference>
<dbReference type="GO" id="GO:0003700">
    <property type="term" value="F:DNA-binding transcription factor activity"/>
    <property type="evidence" value="ECO:0007669"/>
    <property type="project" value="TreeGrafter"/>
</dbReference>
<dbReference type="Gene3D" id="1.10.260.40">
    <property type="entry name" value="lambda repressor-like DNA-binding domains"/>
    <property type="match status" value="1"/>
</dbReference>
<feature type="domain" description="HTH lacI-type" evidence="5">
    <location>
        <begin position="2"/>
        <end position="45"/>
    </location>
</feature>
<evidence type="ECO:0000256" key="2">
    <source>
        <dbReference type="ARBA" id="ARBA00023015"/>
    </source>
</evidence>
<evidence type="ECO:0000259" key="5">
    <source>
        <dbReference type="PROSITE" id="PS50932"/>
    </source>
</evidence>
<proteinExistence type="predicted"/>
<dbReference type="Gene3D" id="3.40.50.2300">
    <property type="match status" value="2"/>
</dbReference>
<evidence type="ECO:0000313" key="6">
    <source>
        <dbReference type="EMBL" id="ATZ95789.1"/>
    </source>
</evidence>
<dbReference type="InterPro" id="IPR028082">
    <property type="entry name" value="Peripla_BP_I"/>
</dbReference>
<accession>A0A2K8QQI8</accession>
<dbReference type="GeneID" id="66566313"/>
<dbReference type="Proteomes" id="UP000231901">
    <property type="component" value="Chromosome"/>
</dbReference>
<dbReference type="SUPFAM" id="SSF47413">
    <property type="entry name" value="lambda repressor-like DNA-binding domains"/>
    <property type="match status" value="1"/>
</dbReference>
<dbReference type="SMART" id="SM00354">
    <property type="entry name" value="HTH_LACI"/>
    <property type="match status" value="1"/>
</dbReference>
<keyword evidence="7" id="KW-1185">Reference proteome</keyword>
<dbReference type="RefSeq" id="WP_100850124.1">
    <property type="nucleotide sequence ID" value="NZ_BMJF01000019.1"/>
</dbReference>
<evidence type="ECO:0000256" key="3">
    <source>
        <dbReference type="ARBA" id="ARBA00023125"/>
    </source>
</evidence>
<dbReference type="InterPro" id="IPR046335">
    <property type="entry name" value="LacI/GalR-like_sensor"/>
</dbReference>
<dbReference type="GO" id="GO:0000976">
    <property type="term" value="F:transcription cis-regulatory region binding"/>
    <property type="evidence" value="ECO:0007669"/>
    <property type="project" value="TreeGrafter"/>
</dbReference>
<dbReference type="Pfam" id="PF13377">
    <property type="entry name" value="Peripla_BP_3"/>
    <property type="match status" value="1"/>
</dbReference>
<sequence>MATLKDIADRAGVSISTVSRVLNGTAPISAKVRQQIMAIATEQGYPLHKASKTADNPEPLRHIMLATPRNLMLESDLNLVSLTLINRLKTLCQQRNIQLSPFVGEPDSINEQQLLQALRGGRESGILIVNDDHPTLLNAVAESGVPAVLINGEDPTMRLNTVMPANHYSAAAAVRYLIAQGHRRILHLTWHSRLTIRERERGYRDALAEAGIPLDERLILSLPDFQPLTARDALLGWLARHPDRLGVTAIFCAADNQAIGVAEALNQHGLRVPDDMSVMGMDDILPLDMLPLALTTVHLPFEEMARAALQLLTQQLLPTQSLGVAQRIELAGQLRIRDSVRGITPPVVSKAVGNDSIL</sequence>
<keyword evidence="2" id="KW-0805">Transcription regulation</keyword>
<dbReference type="PRINTS" id="PR00036">
    <property type="entry name" value="HTHLACI"/>
</dbReference>
<organism evidence="6 7">
    <name type="scientific">Dickeya fangzhongdai</name>
    <dbReference type="NCBI Taxonomy" id="1778540"/>
    <lineage>
        <taxon>Bacteria</taxon>
        <taxon>Pseudomonadati</taxon>
        <taxon>Pseudomonadota</taxon>
        <taxon>Gammaproteobacteria</taxon>
        <taxon>Enterobacterales</taxon>
        <taxon>Pectobacteriaceae</taxon>
        <taxon>Dickeya</taxon>
    </lineage>
</organism>
<dbReference type="AlphaFoldDB" id="A0A2K8QQI8"/>
<dbReference type="InterPro" id="IPR000843">
    <property type="entry name" value="HTH_LacI"/>
</dbReference>
<evidence type="ECO:0000313" key="7">
    <source>
        <dbReference type="Proteomes" id="UP000231901"/>
    </source>
</evidence>
<evidence type="ECO:0000256" key="1">
    <source>
        <dbReference type="ARBA" id="ARBA00022491"/>
    </source>
</evidence>
<dbReference type="InterPro" id="IPR010982">
    <property type="entry name" value="Lambda_DNA-bd_dom_sf"/>
</dbReference>
<dbReference type="EMBL" id="CP025003">
    <property type="protein sequence ID" value="ATZ95789.1"/>
    <property type="molecule type" value="Genomic_DNA"/>
</dbReference>
<protein>
    <submittedName>
        <fullName evidence="6">LacI family transcriptional regulator</fullName>
    </submittedName>
</protein>
<gene>
    <name evidence="6" type="ORF">CVE23_18535</name>
</gene>
<keyword evidence="3" id="KW-0238">DNA-binding</keyword>
<dbReference type="SUPFAM" id="SSF53822">
    <property type="entry name" value="Periplasmic binding protein-like I"/>
    <property type="match status" value="1"/>
</dbReference>
<dbReference type="PROSITE" id="PS00356">
    <property type="entry name" value="HTH_LACI_1"/>
    <property type="match status" value="1"/>
</dbReference>
<dbReference type="Pfam" id="PF00356">
    <property type="entry name" value="LacI"/>
    <property type="match status" value="1"/>
</dbReference>
<dbReference type="PROSITE" id="PS50932">
    <property type="entry name" value="HTH_LACI_2"/>
    <property type="match status" value="1"/>
</dbReference>